<keyword evidence="9" id="KW-0325">Glycoprotein</keyword>
<accession>A0A6P8Q254</accession>
<dbReference type="FunFam" id="3.30.500.10:FF:000001">
    <property type="entry name" value="H-2 class I histocompatibility antigen, alpha chain"/>
    <property type="match status" value="1"/>
</dbReference>
<dbReference type="GO" id="GO:0006955">
    <property type="term" value="P:immune response"/>
    <property type="evidence" value="ECO:0007669"/>
    <property type="project" value="TreeGrafter"/>
</dbReference>
<keyword evidence="6 11" id="KW-1133">Transmembrane helix</keyword>
<evidence type="ECO:0000256" key="1">
    <source>
        <dbReference type="ARBA" id="ARBA00004479"/>
    </source>
</evidence>
<evidence type="ECO:0000256" key="3">
    <source>
        <dbReference type="ARBA" id="ARBA00022692"/>
    </source>
</evidence>
<dbReference type="InterPro" id="IPR003006">
    <property type="entry name" value="Ig/MHC_CS"/>
</dbReference>
<evidence type="ECO:0000256" key="7">
    <source>
        <dbReference type="ARBA" id="ARBA00023136"/>
    </source>
</evidence>
<dbReference type="InterPro" id="IPR037055">
    <property type="entry name" value="MHC_I-like_Ag-recog_sf"/>
</dbReference>
<dbReference type="GeneID" id="117350822"/>
<dbReference type="InterPro" id="IPR001039">
    <property type="entry name" value="MHC_I_a_a1/a2"/>
</dbReference>
<keyword evidence="14" id="KW-1185">Reference proteome</keyword>
<dbReference type="PROSITE" id="PS00290">
    <property type="entry name" value="IG_MHC"/>
    <property type="match status" value="1"/>
</dbReference>
<evidence type="ECO:0000313" key="15">
    <source>
        <dbReference type="RefSeq" id="XP_033781351.1"/>
    </source>
</evidence>
<dbReference type="GO" id="GO:0002474">
    <property type="term" value="P:antigen processing and presentation of peptide antigen via MHC class I"/>
    <property type="evidence" value="ECO:0007669"/>
    <property type="project" value="UniProtKB-KW"/>
</dbReference>
<dbReference type="PRINTS" id="PR01638">
    <property type="entry name" value="MHCCLASSI"/>
</dbReference>
<keyword evidence="3 11" id="KW-0812">Transmembrane</keyword>
<feature type="signal peptide" evidence="12">
    <location>
        <begin position="1"/>
        <end position="18"/>
    </location>
</feature>
<dbReference type="GO" id="GO:0005615">
    <property type="term" value="C:extracellular space"/>
    <property type="evidence" value="ECO:0007669"/>
    <property type="project" value="TreeGrafter"/>
</dbReference>
<dbReference type="FunFam" id="2.60.40.10:FF:000204">
    <property type="entry name" value="Major histocompatibility complex, class I-related protein"/>
    <property type="match status" value="1"/>
</dbReference>
<gene>
    <name evidence="15" type="primary">LOC117350822</name>
</gene>
<dbReference type="InterPro" id="IPR013783">
    <property type="entry name" value="Ig-like_fold"/>
</dbReference>
<sequence>MFFLRLIFAFGCFSPGYGSSGSHSLRYFYTGLSESISGAPEFYAIGYVDDLPFIWYDGRSQEVQSQAKWMSEVKNQDPEYLKRNTKALRGWQENFKADIQILMDRYNQSAGLHTLQEMYGCEKNQNGSTWGFLQYAYDGHDFISLDKDRQTWLPAKPGADMSTQMLNADRGLAEYWKGYLEQTCIQWLEKHITYGAKQLQHKVRPQVKVSDRKSEERLITLHCQVTGFYPREIDVKWMKNGNIMHGTASKDILPNHDGTYQTRESVEIDPQEEARYSCHVEHSSMPESLIVLWEPKSPSSLLIVIIIGVISGVLVAIGVIIWKKQRGRKAFGYRAALAKEDRSSTSPETAFNPAI</sequence>
<dbReference type="InterPro" id="IPR011161">
    <property type="entry name" value="MHC_I-like_Ag-recog"/>
</dbReference>
<evidence type="ECO:0000256" key="4">
    <source>
        <dbReference type="ARBA" id="ARBA00022729"/>
    </source>
</evidence>
<keyword evidence="2" id="KW-0490">MHC I</keyword>
<comment type="similarity">
    <text evidence="10">Belongs to the MHC class I family.</text>
</comment>
<dbReference type="GO" id="GO:0009897">
    <property type="term" value="C:external side of plasma membrane"/>
    <property type="evidence" value="ECO:0007669"/>
    <property type="project" value="TreeGrafter"/>
</dbReference>
<evidence type="ECO:0000256" key="2">
    <source>
        <dbReference type="ARBA" id="ARBA00022451"/>
    </source>
</evidence>
<dbReference type="SUPFAM" id="SSF48726">
    <property type="entry name" value="Immunoglobulin"/>
    <property type="match status" value="1"/>
</dbReference>
<dbReference type="Gene3D" id="3.30.500.10">
    <property type="entry name" value="MHC class I-like antigen recognition-like"/>
    <property type="match status" value="1"/>
</dbReference>
<dbReference type="SUPFAM" id="SSF54452">
    <property type="entry name" value="MHC antigen-recognition domain"/>
    <property type="match status" value="1"/>
</dbReference>
<keyword evidence="7 11" id="KW-0472">Membrane</keyword>
<dbReference type="InterPro" id="IPR011162">
    <property type="entry name" value="MHC_I/II-like_Ag-recog"/>
</dbReference>
<evidence type="ECO:0000256" key="8">
    <source>
        <dbReference type="ARBA" id="ARBA00023157"/>
    </source>
</evidence>
<dbReference type="RefSeq" id="XP_033781351.1">
    <property type="nucleotide sequence ID" value="XM_033925460.1"/>
</dbReference>
<keyword evidence="4 12" id="KW-0732">Signal</keyword>
<dbReference type="Pfam" id="PF00129">
    <property type="entry name" value="MHC_I"/>
    <property type="match status" value="1"/>
</dbReference>
<dbReference type="GO" id="GO:0042612">
    <property type="term" value="C:MHC class I protein complex"/>
    <property type="evidence" value="ECO:0007669"/>
    <property type="project" value="UniProtKB-KW"/>
</dbReference>
<dbReference type="InterPro" id="IPR003597">
    <property type="entry name" value="Ig_C1-set"/>
</dbReference>
<evidence type="ECO:0000256" key="10">
    <source>
        <dbReference type="RuleBase" id="RU004439"/>
    </source>
</evidence>
<name>A0A6P8Q254_GEOSA</name>
<feature type="domain" description="Ig-like" evidence="13">
    <location>
        <begin position="205"/>
        <end position="290"/>
    </location>
</feature>
<dbReference type="InterPro" id="IPR007110">
    <property type="entry name" value="Ig-like_dom"/>
</dbReference>
<evidence type="ECO:0000256" key="6">
    <source>
        <dbReference type="ARBA" id="ARBA00022989"/>
    </source>
</evidence>
<comment type="subcellular location">
    <subcellularLocation>
        <location evidence="1">Membrane</location>
        <topology evidence="1">Single-pass type I membrane protein</topology>
    </subcellularLocation>
</comment>
<reference evidence="15" key="1">
    <citation type="submission" date="2025-08" db="UniProtKB">
        <authorList>
            <consortium name="RefSeq"/>
        </authorList>
    </citation>
    <scope>IDENTIFICATION</scope>
</reference>
<dbReference type="PANTHER" id="PTHR16675">
    <property type="entry name" value="MHC CLASS I-RELATED"/>
    <property type="match status" value="1"/>
</dbReference>
<dbReference type="PANTHER" id="PTHR16675:SF242">
    <property type="entry name" value="MAJOR HISTOCOMPATIBILITY COMPLEX CLASS I-RELATED GENE PROTEIN"/>
    <property type="match status" value="1"/>
</dbReference>
<keyword evidence="8" id="KW-1015">Disulfide bond</keyword>
<dbReference type="Pfam" id="PF07654">
    <property type="entry name" value="C1-set"/>
    <property type="match status" value="1"/>
</dbReference>
<protein>
    <submittedName>
        <fullName evidence="15">Major histocompatibility complex class I-related gene protein-like</fullName>
    </submittedName>
</protein>
<dbReference type="OrthoDB" id="8936120at2759"/>
<proteinExistence type="inferred from homology"/>
<dbReference type="CDD" id="cd21029">
    <property type="entry name" value="IgC1_CD1"/>
    <property type="match status" value="1"/>
</dbReference>
<evidence type="ECO:0000256" key="9">
    <source>
        <dbReference type="ARBA" id="ARBA00023180"/>
    </source>
</evidence>
<dbReference type="SMART" id="SM00407">
    <property type="entry name" value="IGc1"/>
    <property type="match status" value="1"/>
</dbReference>
<feature type="transmembrane region" description="Helical" evidence="11">
    <location>
        <begin position="301"/>
        <end position="322"/>
    </location>
</feature>
<evidence type="ECO:0000256" key="11">
    <source>
        <dbReference type="SAM" id="Phobius"/>
    </source>
</evidence>
<dbReference type="InterPro" id="IPR050208">
    <property type="entry name" value="MHC_class-I_related"/>
</dbReference>
<dbReference type="Gene3D" id="2.60.40.10">
    <property type="entry name" value="Immunoglobulins"/>
    <property type="match status" value="1"/>
</dbReference>
<dbReference type="AlphaFoldDB" id="A0A6P8Q254"/>
<dbReference type="Proteomes" id="UP000515159">
    <property type="component" value="Chromosome 16"/>
</dbReference>
<keyword evidence="5" id="KW-0391">Immunity</keyword>
<dbReference type="FunCoup" id="A0A6P8Q254">
    <property type="interactions" value="457"/>
</dbReference>
<evidence type="ECO:0000256" key="5">
    <source>
        <dbReference type="ARBA" id="ARBA00022859"/>
    </source>
</evidence>
<dbReference type="InterPro" id="IPR036179">
    <property type="entry name" value="Ig-like_dom_sf"/>
</dbReference>
<dbReference type="InParanoid" id="A0A6P8Q254"/>
<dbReference type="KEGG" id="gsh:117350822"/>
<evidence type="ECO:0000313" key="14">
    <source>
        <dbReference type="Proteomes" id="UP000515159"/>
    </source>
</evidence>
<dbReference type="PROSITE" id="PS50835">
    <property type="entry name" value="IG_LIKE"/>
    <property type="match status" value="1"/>
</dbReference>
<evidence type="ECO:0000259" key="13">
    <source>
        <dbReference type="PROSITE" id="PS50835"/>
    </source>
</evidence>
<organism evidence="14 15">
    <name type="scientific">Geotrypetes seraphini</name>
    <name type="common">Gaboon caecilian</name>
    <name type="synonym">Caecilia seraphini</name>
    <dbReference type="NCBI Taxonomy" id="260995"/>
    <lineage>
        <taxon>Eukaryota</taxon>
        <taxon>Metazoa</taxon>
        <taxon>Chordata</taxon>
        <taxon>Craniata</taxon>
        <taxon>Vertebrata</taxon>
        <taxon>Euteleostomi</taxon>
        <taxon>Amphibia</taxon>
        <taxon>Gymnophiona</taxon>
        <taxon>Geotrypetes</taxon>
    </lineage>
</organism>
<feature type="chain" id="PRO_5028415543" evidence="12">
    <location>
        <begin position="19"/>
        <end position="355"/>
    </location>
</feature>
<evidence type="ECO:0000256" key="12">
    <source>
        <dbReference type="SAM" id="SignalP"/>
    </source>
</evidence>